<evidence type="ECO:0000313" key="3">
    <source>
        <dbReference type="Proteomes" id="UP000537890"/>
    </source>
</evidence>
<dbReference type="Proteomes" id="UP000537890">
    <property type="component" value="Unassembled WGS sequence"/>
</dbReference>
<dbReference type="InterPro" id="IPR036890">
    <property type="entry name" value="HATPase_C_sf"/>
</dbReference>
<protein>
    <submittedName>
        <fullName evidence="2">ATP-binding protein</fullName>
    </submittedName>
</protein>
<feature type="coiled-coil region" evidence="1">
    <location>
        <begin position="211"/>
        <end position="252"/>
    </location>
</feature>
<dbReference type="AlphaFoldDB" id="A0A7Z0SD95"/>
<name>A0A7Z0SD95_9GAMM</name>
<evidence type="ECO:0000256" key="1">
    <source>
        <dbReference type="SAM" id="Coils"/>
    </source>
</evidence>
<keyword evidence="2" id="KW-0547">Nucleotide-binding</keyword>
<sequence>MLIKVLVLQKVTRLYFTEFYKQTIPEKWKIKGSGLGLSLVRDYIEAHRGQIRLLAPDKQDKQYCVHFLVILPLAPKEITKHNSINMKWSLPLYATLLLNLAGCQHFPLLAKADNKQSSPAKLEQLSEYGAKFAREYESAAEETCTKYRQLYQQGDWRAGWTLALQATKTKSKHCLNNKQAIQVLSTLESQQEINPELLWLTQLHLSWLIKLDKQTKKINQLKRANSRVQTKSIELEKENQDLVEKLDALKAIETSINQ</sequence>
<dbReference type="Gene3D" id="3.30.565.10">
    <property type="entry name" value="Histidine kinase-like ATPase, C-terminal domain"/>
    <property type="match status" value="1"/>
</dbReference>
<proteinExistence type="predicted"/>
<comment type="caution">
    <text evidence="2">The sequence shown here is derived from an EMBL/GenBank/DDBJ whole genome shotgun (WGS) entry which is preliminary data.</text>
</comment>
<gene>
    <name evidence="2" type="ORF">H0A75_07375</name>
</gene>
<accession>A0A7Z0SD95</accession>
<keyword evidence="2" id="KW-0067">ATP-binding</keyword>
<organism evidence="2 3">
    <name type="scientific">Candidatus Methanofishera endochildressiae</name>
    <dbReference type="NCBI Taxonomy" id="2738884"/>
    <lineage>
        <taxon>Bacteria</taxon>
        <taxon>Pseudomonadati</taxon>
        <taxon>Pseudomonadota</taxon>
        <taxon>Gammaproteobacteria</taxon>
        <taxon>Candidatus Methanofishera</taxon>
    </lineage>
</organism>
<keyword evidence="1" id="KW-0175">Coiled coil</keyword>
<dbReference type="EMBL" id="JACCHS010000144">
    <property type="protein sequence ID" value="NYT47408.1"/>
    <property type="molecule type" value="Genomic_DNA"/>
</dbReference>
<reference evidence="2 3" key="1">
    <citation type="submission" date="2020-05" db="EMBL/GenBank/DDBJ databases">
        <title>Horizontal transmission and recombination maintain forever young bacterial symbiont genomes.</title>
        <authorList>
            <person name="Russell S.L."/>
            <person name="Pepper-Tunick E."/>
            <person name="Svedberg J."/>
            <person name="Byrne A."/>
            <person name="Ruelas Castillo J."/>
            <person name="Vollmers C."/>
            <person name="Beinart R.A."/>
            <person name="Corbett-Detig R."/>
        </authorList>
    </citation>
    <scope>NUCLEOTIDE SEQUENCE [LARGE SCALE GENOMIC DNA]</scope>
    <source>
        <strain evidence="2">4727-3</strain>
    </source>
</reference>
<dbReference type="GO" id="GO:0005524">
    <property type="term" value="F:ATP binding"/>
    <property type="evidence" value="ECO:0007669"/>
    <property type="project" value="UniProtKB-KW"/>
</dbReference>
<evidence type="ECO:0000313" key="2">
    <source>
        <dbReference type="EMBL" id="NYT47408.1"/>
    </source>
</evidence>
<dbReference type="SUPFAM" id="SSF55874">
    <property type="entry name" value="ATPase domain of HSP90 chaperone/DNA topoisomerase II/histidine kinase"/>
    <property type="match status" value="1"/>
</dbReference>